<organism evidence="1 2">
    <name type="scientific">Vitis vinifera</name>
    <name type="common">Grape</name>
    <dbReference type="NCBI Taxonomy" id="29760"/>
    <lineage>
        <taxon>Eukaryota</taxon>
        <taxon>Viridiplantae</taxon>
        <taxon>Streptophyta</taxon>
        <taxon>Embryophyta</taxon>
        <taxon>Tracheophyta</taxon>
        <taxon>Spermatophyta</taxon>
        <taxon>Magnoliopsida</taxon>
        <taxon>eudicotyledons</taxon>
        <taxon>Gunneridae</taxon>
        <taxon>Pentapetalae</taxon>
        <taxon>rosids</taxon>
        <taxon>Vitales</taxon>
        <taxon>Vitaceae</taxon>
        <taxon>Viteae</taxon>
        <taxon>Vitis</taxon>
    </lineage>
</organism>
<name>A0A438GKM8_VITVI</name>
<reference evidence="1 2" key="1">
    <citation type="journal article" date="2018" name="PLoS Genet.">
        <title>Population sequencing reveals clonal diversity and ancestral inbreeding in the grapevine cultivar Chardonnay.</title>
        <authorList>
            <person name="Roach M.J."/>
            <person name="Johnson D.L."/>
            <person name="Bohlmann J."/>
            <person name="van Vuuren H.J."/>
            <person name="Jones S.J."/>
            <person name="Pretorius I.S."/>
            <person name="Schmidt S.A."/>
            <person name="Borneman A.R."/>
        </authorList>
    </citation>
    <scope>NUCLEOTIDE SEQUENCE [LARGE SCALE GENOMIC DNA]</scope>
    <source>
        <strain evidence="2">cv. Chardonnay</strain>
        <tissue evidence="1">Leaf</tissue>
    </source>
</reference>
<proteinExistence type="predicted"/>
<dbReference type="EMBL" id="QGNW01000407">
    <property type="protein sequence ID" value="RVW72755.1"/>
    <property type="molecule type" value="Genomic_DNA"/>
</dbReference>
<gene>
    <name evidence="1" type="ORF">CK203_057284</name>
</gene>
<accession>A0A438GKM8</accession>
<comment type="caution">
    <text evidence="1">The sequence shown here is derived from an EMBL/GenBank/DDBJ whole genome shotgun (WGS) entry which is preliminary data.</text>
</comment>
<evidence type="ECO:0000313" key="1">
    <source>
        <dbReference type="EMBL" id="RVW72755.1"/>
    </source>
</evidence>
<protein>
    <submittedName>
        <fullName evidence="1">Uncharacterized protein</fullName>
    </submittedName>
</protein>
<dbReference type="Proteomes" id="UP000288805">
    <property type="component" value="Unassembled WGS sequence"/>
</dbReference>
<sequence length="60" mass="6727">MSFDQHTSTLVFDMRGMSFLLGFGLGQHQHGSNEFVTTIDHDTPFGLGFTPSEDDVRYMA</sequence>
<dbReference type="AlphaFoldDB" id="A0A438GKM8"/>
<evidence type="ECO:0000313" key="2">
    <source>
        <dbReference type="Proteomes" id="UP000288805"/>
    </source>
</evidence>